<dbReference type="GeneID" id="68096152"/>
<organism evidence="19 20">
    <name type="scientific">Naegleria lovaniensis</name>
    <name type="common">Amoeba</name>
    <dbReference type="NCBI Taxonomy" id="51637"/>
    <lineage>
        <taxon>Eukaryota</taxon>
        <taxon>Discoba</taxon>
        <taxon>Heterolobosea</taxon>
        <taxon>Tetramitia</taxon>
        <taxon>Eutetramitia</taxon>
        <taxon>Vahlkampfiidae</taxon>
        <taxon>Naegleria</taxon>
    </lineage>
</organism>
<dbReference type="InterPro" id="IPR013155">
    <property type="entry name" value="M/V/L/I-tRNA-synth_anticd-bd"/>
</dbReference>
<dbReference type="GO" id="GO:0006438">
    <property type="term" value="P:valyl-tRNA aminoacylation"/>
    <property type="evidence" value="ECO:0007669"/>
    <property type="project" value="InterPro"/>
</dbReference>
<keyword evidence="15" id="KW-0175">Coiled coil</keyword>
<evidence type="ECO:0000256" key="16">
    <source>
        <dbReference type="SAM" id="MobiDB-lite"/>
    </source>
</evidence>
<dbReference type="Gene3D" id="1.10.287.380">
    <property type="entry name" value="Valyl-tRNA synthetase, C-terminal domain"/>
    <property type="match status" value="1"/>
</dbReference>
<accession>A0AA88GZK7</accession>
<dbReference type="PANTHER" id="PTHR11946">
    <property type="entry name" value="VALYL-TRNA SYNTHETASES"/>
    <property type="match status" value="1"/>
</dbReference>
<protein>
    <recommendedName>
        <fullName evidence="12">Valine--tRNA ligase, mitochondrial</fullName>
        <ecNumber evidence="4">6.1.1.9</ecNumber>
    </recommendedName>
    <alternativeName>
        <fullName evidence="11">Valyl-tRNA synthetase</fullName>
    </alternativeName>
</protein>
<dbReference type="CDD" id="cd00817">
    <property type="entry name" value="ValRS_core"/>
    <property type="match status" value="1"/>
</dbReference>
<dbReference type="Gene3D" id="3.40.50.620">
    <property type="entry name" value="HUPs"/>
    <property type="match status" value="2"/>
</dbReference>
<dbReference type="InterPro" id="IPR037118">
    <property type="entry name" value="Val-tRNA_synth_C_sf"/>
</dbReference>
<sequence>MSQQATPSSNKSNTKKKTELEKVVFKNDTPIGEKKDIRAIEMPAQYHPEFVEMAWYDWWNKQGYFKADEKDTTREKFTIALPPPNVTGSLHIGHALTVAIQDAIVRYHRMTGKNVLYIPGVDHAGISTQVVVEKKLMNQNPPVSRHDLGREKFVEEVFKWKDEYGQRILTQLKRIGASLDWTRECFTMDEKLSAAVKEAFIRMYEKGVIYRKNRLVNWSCVLKSAISNIEVDSEEIEGVKRFVPGHSETKKYEFGKLWSFAYKFEDPEFANDEIVIATTRPETMLGDVAVAVHPDDPRYKKFHGKTLVHPFLDRKLKVITDATLVDMNFGTGAVKITPAHDGNDFECGLRHGLEMICVFTDDGKINENGGQFQGMMRFDARYAIIEELKKRQLYREEKPNKLVLKTCSRSKDIIEPMLKPQWYVKMDDLARQACEAVERGELKLVPEREKTTWFHFLGAANVQDWCISRQLWWGHRIPAYLVKIQGKEELTQDGDEKWWIVAGSEEEAKKKAYEKFKDLVSSESELILQQDEDVLDTWFSSGLFPFSPLGWPNTESDDYKTFFPTQMLETGLDILFFWVSKMVMMSLCLTGQLPFTEVLLHAMVRDKDNRKMSKSLGNVIDPIDVIHGITLEEMFEKLKTGNLPKREVEKASEGQRKQFPEGIPECGTDALRFTLLNYTAQGRDIALDIMRVFGYRTFCNKMWQTTKFALMNWSDFKSDGIDNYPRDLSNLTMNDKWILSRLNKTIIACNASFEKGNYDFMSYTQSCYDFWLKDLCDQYLEMIKNDIKSEDLNRKRTTQLVLYTCIEQCLRLLHPAMPFITEELWQRLPGHSSFPANRESIMICPYPQPVSSWSNDAIETDMQFVLDVVHHIRSLKGAYKLTSKQTPEVYIICSSPTHANLLKSVKGYIEMLAICGSLVFDLKVEEIPSGCGVEVVNEFCEVHMMLKGLIDIDQEVKKQEKNKEKLQKVRDALFERTQTEKYKTNTPQEVKDNDQIKLESYNSELLKIDETIERLKKM</sequence>
<dbReference type="InterPro" id="IPR002300">
    <property type="entry name" value="aa-tRNA-synth_Ia"/>
</dbReference>
<dbReference type="HAMAP" id="MF_02004">
    <property type="entry name" value="Val_tRNA_synth_type1"/>
    <property type="match status" value="1"/>
</dbReference>
<evidence type="ECO:0000259" key="18">
    <source>
        <dbReference type="Pfam" id="PF08264"/>
    </source>
</evidence>
<dbReference type="InterPro" id="IPR009080">
    <property type="entry name" value="tRNAsynth_Ia_anticodon-bd"/>
</dbReference>
<dbReference type="PANTHER" id="PTHR11946:SF109">
    <property type="entry name" value="VALINE--TRNA LIGASE"/>
    <property type="match status" value="1"/>
</dbReference>
<dbReference type="AlphaFoldDB" id="A0AA88GZK7"/>
<dbReference type="Pfam" id="PF00133">
    <property type="entry name" value="tRNA-synt_1"/>
    <property type="match status" value="1"/>
</dbReference>
<comment type="similarity">
    <text evidence="3 14">Belongs to the class-I aminoacyl-tRNA synthetase family.</text>
</comment>
<evidence type="ECO:0000256" key="9">
    <source>
        <dbReference type="ARBA" id="ARBA00022917"/>
    </source>
</evidence>
<keyword evidence="8 14" id="KW-0067">ATP-binding</keyword>
<dbReference type="EMBL" id="PYSW02000001">
    <property type="protein sequence ID" value="KAG2393933.1"/>
    <property type="molecule type" value="Genomic_DNA"/>
</dbReference>
<evidence type="ECO:0000256" key="11">
    <source>
        <dbReference type="ARBA" id="ARBA00029936"/>
    </source>
</evidence>
<dbReference type="PRINTS" id="PR00986">
    <property type="entry name" value="TRNASYNTHVAL"/>
</dbReference>
<dbReference type="InterPro" id="IPR002303">
    <property type="entry name" value="Valyl-tRNA_ligase"/>
</dbReference>
<comment type="subcellular location">
    <subcellularLocation>
        <location evidence="2">Cytoplasm</location>
    </subcellularLocation>
    <subcellularLocation>
        <location evidence="1">Mitochondrion</location>
    </subcellularLocation>
</comment>
<dbReference type="NCBIfam" id="TIGR00422">
    <property type="entry name" value="valS"/>
    <property type="match status" value="1"/>
</dbReference>
<keyword evidence="6 14" id="KW-0436">Ligase</keyword>
<keyword evidence="20" id="KW-1185">Reference proteome</keyword>
<dbReference type="FunFam" id="3.90.740.10:FF:000005">
    <property type="entry name" value="Valine--tRNA ligase, mitochondrial"/>
    <property type="match status" value="1"/>
</dbReference>
<evidence type="ECO:0000256" key="2">
    <source>
        <dbReference type="ARBA" id="ARBA00004496"/>
    </source>
</evidence>
<dbReference type="InterPro" id="IPR014729">
    <property type="entry name" value="Rossmann-like_a/b/a_fold"/>
</dbReference>
<evidence type="ECO:0000256" key="6">
    <source>
        <dbReference type="ARBA" id="ARBA00022598"/>
    </source>
</evidence>
<evidence type="ECO:0000256" key="14">
    <source>
        <dbReference type="RuleBase" id="RU363035"/>
    </source>
</evidence>
<keyword evidence="7 14" id="KW-0547">Nucleotide-binding</keyword>
<evidence type="ECO:0000259" key="17">
    <source>
        <dbReference type="Pfam" id="PF00133"/>
    </source>
</evidence>
<dbReference type="FunFam" id="3.40.50.620:FF:000078">
    <property type="entry name" value="Valine--tRNA ligase, mitochondrial"/>
    <property type="match status" value="1"/>
</dbReference>
<evidence type="ECO:0000256" key="8">
    <source>
        <dbReference type="ARBA" id="ARBA00022840"/>
    </source>
</evidence>
<dbReference type="CDD" id="cd07962">
    <property type="entry name" value="Anticodon_Ia_Val"/>
    <property type="match status" value="1"/>
</dbReference>
<dbReference type="GO" id="GO:0002161">
    <property type="term" value="F:aminoacyl-tRNA deacylase activity"/>
    <property type="evidence" value="ECO:0007669"/>
    <property type="project" value="InterPro"/>
</dbReference>
<dbReference type="RefSeq" id="XP_044555827.1">
    <property type="nucleotide sequence ID" value="XM_044693253.1"/>
</dbReference>
<keyword evidence="5" id="KW-0963">Cytoplasm</keyword>
<evidence type="ECO:0000256" key="15">
    <source>
        <dbReference type="SAM" id="Coils"/>
    </source>
</evidence>
<evidence type="ECO:0000256" key="3">
    <source>
        <dbReference type="ARBA" id="ARBA00005594"/>
    </source>
</evidence>
<evidence type="ECO:0000256" key="7">
    <source>
        <dbReference type="ARBA" id="ARBA00022741"/>
    </source>
</evidence>
<keyword evidence="9 14" id="KW-0648">Protein biosynthesis</keyword>
<keyword evidence="10 14" id="KW-0030">Aminoacyl-tRNA synthetase</keyword>
<evidence type="ECO:0000256" key="12">
    <source>
        <dbReference type="ARBA" id="ARBA00040837"/>
    </source>
</evidence>
<evidence type="ECO:0000256" key="13">
    <source>
        <dbReference type="ARBA" id="ARBA00047552"/>
    </source>
</evidence>
<dbReference type="Gene3D" id="1.10.730.10">
    <property type="entry name" value="Isoleucyl-tRNA Synthetase, Domain 1"/>
    <property type="match status" value="1"/>
</dbReference>
<evidence type="ECO:0000256" key="10">
    <source>
        <dbReference type="ARBA" id="ARBA00023146"/>
    </source>
</evidence>
<comment type="caution">
    <text evidence="19">The sequence shown here is derived from an EMBL/GenBank/DDBJ whole genome shotgun (WGS) entry which is preliminary data.</text>
</comment>
<dbReference type="EC" id="6.1.1.9" evidence="4"/>
<evidence type="ECO:0000256" key="4">
    <source>
        <dbReference type="ARBA" id="ARBA00013169"/>
    </source>
</evidence>
<evidence type="ECO:0000313" key="19">
    <source>
        <dbReference type="EMBL" id="KAG2393933.1"/>
    </source>
</evidence>
<evidence type="ECO:0000256" key="1">
    <source>
        <dbReference type="ARBA" id="ARBA00004173"/>
    </source>
</evidence>
<feature type="domain" description="Aminoacyl-tRNA synthetase class Ia" evidence="17">
    <location>
        <begin position="55"/>
        <end position="688"/>
    </location>
</feature>
<evidence type="ECO:0000313" key="20">
    <source>
        <dbReference type="Proteomes" id="UP000816034"/>
    </source>
</evidence>
<dbReference type="GO" id="GO:0005829">
    <property type="term" value="C:cytosol"/>
    <property type="evidence" value="ECO:0007669"/>
    <property type="project" value="TreeGrafter"/>
</dbReference>
<dbReference type="SUPFAM" id="SSF47323">
    <property type="entry name" value="Anticodon-binding domain of a subclass of class I aminoacyl-tRNA synthetases"/>
    <property type="match status" value="1"/>
</dbReference>
<dbReference type="InterPro" id="IPR009008">
    <property type="entry name" value="Val/Leu/Ile-tRNA-synth_edit"/>
</dbReference>
<dbReference type="InterPro" id="IPR001412">
    <property type="entry name" value="aa-tRNA-synth_I_CS"/>
</dbReference>
<comment type="catalytic activity">
    <reaction evidence="13">
        <text>tRNA(Val) + L-valine + ATP = L-valyl-tRNA(Val) + AMP + diphosphate</text>
        <dbReference type="Rhea" id="RHEA:10704"/>
        <dbReference type="Rhea" id="RHEA-COMP:9672"/>
        <dbReference type="Rhea" id="RHEA-COMP:9708"/>
        <dbReference type="ChEBI" id="CHEBI:30616"/>
        <dbReference type="ChEBI" id="CHEBI:33019"/>
        <dbReference type="ChEBI" id="CHEBI:57762"/>
        <dbReference type="ChEBI" id="CHEBI:78442"/>
        <dbReference type="ChEBI" id="CHEBI:78537"/>
        <dbReference type="ChEBI" id="CHEBI:456215"/>
        <dbReference type="EC" id="6.1.1.9"/>
    </reaction>
</comment>
<dbReference type="PROSITE" id="PS00178">
    <property type="entry name" value="AA_TRNA_LIGASE_I"/>
    <property type="match status" value="1"/>
</dbReference>
<dbReference type="GO" id="GO:0004832">
    <property type="term" value="F:valine-tRNA ligase activity"/>
    <property type="evidence" value="ECO:0007669"/>
    <property type="project" value="UniProtKB-EC"/>
</dbReference>
<reference evidence="19 20" key="1">
    <citation type="journal article" date="2018" name="BMC Genomics">
        <title>The genome of Naegleria lovaniensis, the basis for a comparative approach to unravel pathogenicity factors of the human pathogenic amoeba N. fowleri.</title>
        <authorList>
            <person name="Liechti N."/>
            <person name="Schurch N."/>
            <person name="Bruggmann R."/>
            <person name="Wittwer M."/>
        </authorList>
    </citation>
    <scope>NUCLEOTIDE SEQUENCE [LARGE SCALE GENOMIC DNA]</scope>
    <source>
        <strain evidence="19 20">ATCC 30569</strain>
    </source>
</reference>
<dbReference type="FunFam" id="1.10.730.10:FF:000009">
    <property type="entry name" value="Valine--tRNA ligase, mitochondrial"/>
    <property type="match status" value="1"/>
</dbReference>
<dbReference type="NCBIfam" id="NF004349">
    <property type="entry name" value="PRK05729.1"/>
    <property type="match status" value="1"/>
</dbReference>
<dbReference type="Pfam" id="PF08264">
    <property type="entry name" value="Anticodon_1"/>
    <property type="match status" value="1"/>
</dbReference>
<gene>
    <name evidence="19" type="ORF">C9374_003697</name>
</gene>
<dbReference type="FunFam" id="3.40.50.620:FF:000020">
    <property type="entry name" value="Valine--tRNA ligase, mitochondrial"/>
    <property type="match status" value="1"/>
</dbReference>
<dbReference type="InterPro" id="IPR033705">
    <property type="entry name" value="Anticodon_Ia_Val"/>
</dbReference>
<dbReference type="SUPFAM" id="SSF50677">
    <property type="entry name" value="ValRS/IleRS/LeuRS editing domain"/>
    <property type="match status" value="1"/>
</dbReference>
<dbReference type="Proteomes" id="UP000816034">
    <property type="component" value="Unassembled WGS sequence"/>
</dbReference>
<dbReference type="GO" id="GO:0005524">
    <property type="term" value="F:ATP binding"/>
    <property type="evidence" value="ECO:0007669"/>
    <property type="project" value="UniProtKB-KW"/>
</dbReference>
<feature type="coiled-coil region" evidence="15">
    <location>
        <begin position="949"/>
        <end position="1018"/>
    </location>
</feature>
<feature type="domain" description="Methionyl/Valyl/Leucyl/Isoleucyl-tRNA synthetase anticodon-binding" evidence="18">
    <location>
        <begin position="735"/>
        <end position="890"/>
    </location>
</feature>
<dbReference type="Gene3D" id="3.90.740.10">
    <property type="entry name" value="Valyl/Leucyl/Isoleucyl-tRNA synthetase, editing domain"/>
    <property type="match status" value="1"/>
</dbReference>
<dbReference type="SUPFAM" id="SSF52374">
    <property type="entry name" value="Nucleotidylyl transferase"/>
    <property type="match status" value="1"/>
</dbReference>
<dbReference type="GO" id="GO:0005739">
    <property type="term" value="C:mitochondrion"/>
    <property type="evidence" value="ECO:0007669"/>
    <property type="project" value="UniProtKB-SubCell"/>
</dbReference>
<name>A0AA88GZK7_NAELO</name>
<evidence type="ECO:0000256" key="5">
    <source>
        <dbReference type="ARBA" id="ARBA00022490"/>
    </source>
</evidence>
<proteinExistence type="inferred from homology"/>
<feature type="region of interest" description="Disordered" evidence="16">
    <location>
        <begin position="1"/>
        <end position="21"/>
    </location>
</feature>